<dbReference type="AlphaFoldDB" id="A0A4E9EN43"/>
<protein>
    <recommendedName>
        <fullName evidence="7">AMP-dependent synthetase/ligase domain-containing protein</fullName>
    </recommendedName>
</protein>
<dbReference type="GO" id="GO:0046872">
    <property type="term" value="F:metal ion binding"/>
    <property type="evidence" value="ECO:0007669"/>
    <property type="project" value="UniProtKB-KW"/>
</dbReference>
<dbReference type="CDD" id="cd04433">
    <property type="entry name" value="AFD_class_I"/>
    <property type="match status" value="1"/>
</dbReference>
<dbReference type="EMBL" id="CAAKMV010000207">
    <property type="protein sequence ID" value="VIO64821.1"/>
    <property type="molecule type" value="Genomic_DNA"/>
</dbReference>
<dbReference type="PANTHER" id="PTHR43201">
    <property type="entry name" value="ACYL-COA SYNTHETASE"/>
    <property type="match status" value="1"/>
</dbReference>
<dbReference type="Gene3D" id="3.30.300.30">
    <property type="match status" value="1"/>
</dbReference>
<dbReference type="SUPFAM" id="SSF56801">
    <property type="entry name" value="Acetyl-CoA synthetase-like"/>
    <property type="match status" value="1"/>
</dbReference>
<accession>A0A4E9EN43</accession>
<dbReference type="InterPro" id="IPR040442">
    <property type="entry name" value="Pyrv_kinase-like_dom_sf"/>
</dbReference>
<evidence type="ECO:0000256" key="3">
    <source>
        <dbReference type="SAM" id="MobiDB-lite"/>
    </source>
</evidence>
<organism evidence="6">
    <name type="scientific">Gibberella zeae</name>
    <name type="common">Wheat head blight fungus</name>
    <name type="synonym">Fusarium graminearum</name>
    <dbReference type="NCBI Taxonomy" id="5518"/>
    <lineage>
        <taxon>Eukaryota</taxon>
        <taxon>Fungi</taxon>
        <taxon>Dikarya</taxon>
        <taxon>Ascomycota</taxon>
        <taxon>Pezizomycotina</taxon>
        <taxon>Sordariomycetes</taxon>
        <taxon>Hypocreomycetidae</taxon>
        <taxon>Hypocreales</taxon>
        <taxon>Nectriaceae</taxon>
        <taxon>Fusarium</taxon>
    </lineage>
</organism>
<dbReference type="InterPro" id="IPR005000">
    <property type="entry name" value="Aldolase/citrate-lyase_domain"/>
</dbReference>
<dbReference type="Pfam" id="PF03328">
    <property type="entry name" value="HpcH_HpaI"/>
    <property type="match status" value="1"/>
</dbReference>
<feature type="domain" description="AMP-dependent synthetase/ligase" evidence="4">
    <location>
        <begin position="314"/>
        <end position="671"/>
    </location>
</feature>
<dbReference type="GO" id="GO:0006631">
    <property type="term" value="P:fatty acid metabolic process"/>
    <property type="evidence" value="ECO:0007669"/>
    <property type="project" value="TreeGrafter"/>
</dbReference>
<evidence type="ECO:0000259" key="5">
    <source>
        <dbReference type="Pfam" id="PF03328"/>
    </source>
</evidence>
<keyword evidence="2" id="KW-0479">Metal-binding</keyword>
<evidence type="ECO:0000313" key="6">
    <source>
        <dbReference type="EMBL" id="VIO64821.1"/>
    </source>
</evidence>
<feature type="domain" description="HpcH/HpaI aldolase/citrate lyase" evidence="5">
    <location>
        <begin position="42"/>
        <end position="233"/>
    </location>
</feature>
<comment type="similarity">
    <text evidence="1">Belongs to the ATP-dependent AMP-binding enzyme family.</text>
</comment>
<dbReference type="InterPro" id="IPR000873">
    <property type="entry name" value="AMP-dep_synth/lig_dom"/>
</dbReference>
<reference evidence="6" key="1">
    <citation type="submission" date="2019-04" db="EMBL/GenBank/DDBJ databases">
        <authorList>
            <person name="Melise S."/>
            <person name="Noan J."/>
            <person name="Okalmin O."/>
        </authorList>
    </citation>
    <scope>NUCLEOTIDE SEQUENCE</scope>
    <source>
        <strain evidence="6">FN9</strain>
    </source>
</reference>
<dbReference type="PANTHER" id="PTHR43201:SF8">
    <property type="entry name" value="ACYL-COA SYNTHETASE FAMILY MEMBER 3"/>
    <property type="match status" value="1"/>
</dbReference>
<dbReference type="InterPro" id="IPR045851">
    <property type="entry name" value="AMP-bd_C_sf"/>
</dbReference>
<evidence type="ECO:0000256" key="1">
    <source>
        <dbReference type="ARBA" id="ARBA00006432"/>
    </source>
</evidence>
<name>A0A4E9EN43_GIBZA</name>
<dbReference type="SUPFAM" id="SSF51621">
    <property type="entry name" value="Phosphoenolpyruvate/pyruvate domain"/>
    <property type="match status" value="1"/>
</dbReference>
<evidence type="ECO:0000256" key="2">
    <source>
        <dbReference type="ARBA" id="ARBA00022723"/>
    </source>
</evidence>
<dbReference type="InterPro" id="IPR015813">
    <property type="entry name" value="Pyrv/PenolPyrv_kinase-like_dom"/>
</dbReference>
<evidence type="ECO:0008006" key="7">
    <source>
        <dbReference type="Google" id="ProtNLM"/>
    </source>
</evidence>
<proteinExistence type="inferred from homology"/>
<dbReference type="Gene3D" id="3.40.50.12780">
    <property type="entry name" value="N-terminal domain of ligase-like"/>
    <property type="match status" value="1"/>
</dbReference>
<dbReference type="InterPro" id="IPR020845">
    <property type="entry name" value="AMP-binding_CS"/>
</dbReference>
<dbReference type="InterPro" id="IPR042099">
    <property type="entry name" value="ANL_N_sf"/>
</dbReference>
<dbReference type="PROSITE" id="PS00455">
    <property type="entry name" value="AMP_BINDING"/>
    <property type="match status" value="1"/>
</dbReference>
<dbReference type="Gene3D" id="3.20.20.60">
    <property type="entry name" value="Phosphoenolpyruvate-binding domains"/>
    <property type="match status" value="1"/>
</dbReference>
<evidence type="ECO:0000259" key="4">
    <source>
        <dbReference type="Pfam" id="PF00501"/>
    </source>
</evidence>
<feature type="region of interest" description="Disordered" evidence="3">
    <location>
        <begin position="281"/>
        <end position="301"/>
    </location>
</feature>
<dbReference type="Pfam" id="PF00501">
    <property type="entry name" value="AMP-binding"/>
    <property type="match status" value="1"/>
</dbReference>
<dbReference type="GO" id="GO:0031956">
    <property type="term" value="F:medium-chain fatty acid-CoA ligase activity"/>
    <property type="evidence" value="ECO:0007669"/>
    <property type="project" value="TreeGrafter"/>
</dbReference>
<sequence>MRTLNTQNFNALSLAQPTNFKAMLKSGTILWGTGCRIPHEEAARIVASTPYHFCFLDAEHTPLNATLLVSLIRTIQYHSNGTMVPLVRIPGCSPELVPYALNAGAGGVIMPHIQNAKQAEELVRLSRFPPMGDRSYPPAALINKQQHKTPEGQTTYDVWNNHAAVICQIEDLEGLENIEEICRVPGVDGLFIGTGDLRLCMGMATGSLDGDEPAFVSALEKIRDAARKNDLPMMGFGISHSTLESRINMGWNAFIIHGDIDAICKSAIQALDSYSAVARSTVSSENKNGEHKNGEQKNGTKRKLDGEYRLLKLANEYQDQVIVDDHSHDTQFGYRHVLDGTSKLLQRLRNLHGSTPDQDEDLYVGVLAPNGYEFIISVLAVLAFGGVVVPMPTGALPLEAAYMLEQCNAKYLLASPEHVDLGTRIQAEVEIPLIPIDSQGETDALLPIEAYSLDTSTRVAEDRPSILFFTSGTTGAPKGVLHSRKTINKYARMAEAGPNDDICLIPSGAFWSVYFTKVFQMLLTGVRIEIQNFGRNYNLIWEKFRERTATKIVLSPTFWYGMMHYFQENISKLPEDVVKEYIEGAIHLREATATGAMPSRRLKEFWRDLRRGKSLRVLYGSTESQETLICSGEVEFTENDLGTPLPGVEVKLEGSTGELLVKTPSLFLGYLNRQRDTDERFDSEGFFKTGDLVTRHEGRLVFQGRANMDLFKFYTYKVPRMQVEACLTALPYILEGYVLPVADPHCDTRVASLVRLHDNAGKVDLKRIRDDLSDDLPAYQLPTVLRILRQDEEVPRTWSDKLAMKKVVQKFFPQDSDDRLYDESTEVMDVSEFMRAKTNKLWDLSGMRQ</sequence>
<gene>
    <name evidence="6" type="ORF">FUG_LOCUS580793</name>
</gene>